<sequence length="275" mass="31350">MSTILIGTSGYSYTEWVGPVYPQGTKSEEYLAHYAQLFPTVELNFSYYRMPEATQLALMHQSAPSLLFSIKAHQSLTHSIEPEHWREQATLFRRSLEPLLAATVLEAVLLQFPSSFHYEPERRRYLDSLLRVLSPLPLVVEFRNGNWYNNRTLDSLRERKVAFASLDLPSISGNPPVMDVLTAPLAYLRLHGRNKETWWGSDAASRYDYLYSDKELAALLERIRSLAVGADTVLVYFNNHRRAQAVINARRLRQLLAQDKGGACKEIVQASSISM</sequence>
<gene>
    <name evidence="1" type="ORF">SDC9_84936</name>
</gene>
<evidence type="ECO:0008006" key="2">
    <source>
        <dbReference type="Google" id="ProtNLM"/>
    </source>
</evidence>
<name>A0A644ZC99_9ZZZZ</name>
<comment type="caution">
    <text evidence="1">The sequence shown here is derived from an EMBL/GenBank/DDBJ whole genome shotgun (WGS) entry which is preliminary data.</text>
</comment>
<dbReference type="InterPro" id="IPR002763">
    <property type="entry name" value="DUF72"/>
</dbReference>
<dbReference type="SUPFAM" id="SSF117396">
    <property type="entry name" value="TM1631-like"/>
    <property type="match status" value="1"/>
</dbReference>
<dbReference type="AlphaFoldDB" id="A0A644ZC99"/>
<proteinExistence type="predicted"/>
<evidence type="ECO:0000313" key="1">
    <source>
        <dbReference type="EMBL" id="MPM38307.1"/>
    </source>
</evidence>
<reference evidence="1" key="1">
    <citation type="submission" date="2019-08" db="EMBL/GenBank/DDBJ databases">
        <authorList>
            <person name="Kucharzyk K."/>
            <person name="Murdoch R.W."/>
            <person name="Higgins S."/>
            <person name="Loffler F."/>
        </authorList>
    </citation>
    <scope>NUCLEOTIDE SEQUENCE</scope>
</reference>
<protein>
    <recommendedName>
        <fullName evidence="2">DUF72 domain-containing protein</fullName>
    </recommendedName>
</protein>
<accession>A0A644ZC99</accession>
<dbReference type="InterPro" id="IPR036520">
    <property type="entry name" value="UPF0759_sf"/>
</dbReference>
<dbReference type="Gene3D" id="3.20.20.410">
    <property type="entry name" value="Protein of unknown function UPF0759"/>
    <property type="match status" value="1"/>
</dbReference>
<dbReference type="EMBL" id="VSSQ01008241">
    <property type="protein sequence ID" value="MPM38307.1"/>
    <property type="molecule type" value="Genomic_DNA"/>
</dbReference>
<dbReference type="PANTHER" id="PTHR30348:SF13">
    <property type="entry name" value="UPF0759 PROTEIN YUNF"/>
    <property type="match status" value="1"/>
</dbReference>
<dbReference type="Pfam" id="PF01904">
    <property type="entry name" value="DUF72"/>
    <property type="match status" value="1"/>
</dbReference>
<organism evidence="1">
    <name type="scientific">bioreactor metagenome</name>
    <dbReference type="NCBI Taxonomy" id="1076179"/>
    <lineage>
        <taxon>unclassified sequences</taxon>
        <taxon>metagenomes</taxon>
        <taxon>ecological metagenomes</taxon>
    </lineage>
</organism>
<dbReference type="PANTHER" id="PTHR30348">
    <property type="entry name" value="UNCHARACTERIZED PROTEIN YECE"/>
    <property type="match status" value="1"/>
</dbReference>